<gene>
    <name evidence="3" type="ORF">CKM354_001210800</name>
</gene>
<evidence type="ECO:0000313" key="4">
    <source>
        <dbReference type="Proteomes" id="UP000825890"/>
    </source>
</evidence>
<keyword evidence="1" id="KW-0813">Transport</keyword>
<evidence type="ECO:0000256" key="2">
    <source>
        <dbReference type="SAM" id="Phobius"/>
    </source>
</evidence>
<feature type="transmembrane region" description="Helical" evidence="2">
    <location>
        <begin position="119"/>
        <end position="147"/>
    </location>
</feature>
<feature type="transmembrane region" description="Helical" evidence="2">
    <location>
        <begin position="497"/>
        <end position="515"/>
    </location>
</feature>
<dbReference type="GO" id="GO:0015369">
    <property type="term" value="F:calcium:proton antiporter activity"/>
    <property type="evidence" value="ECO:0007669"/>
    <property type="project" value="TreeGrafter"/>
</dbReference>
<feature type="transmembrane region" description="Helical" evidence="2">
    <location>
        <begin position="361"/>
        <end position="380"/>
    </location>
</feature>
<accession>A0A9P3FIQ1</accession>
<feature type="transmembrane region" description="Helical" evidence="2">
    <location>
        <begin position="279"/>
        <end position="301"/>
    </location>
</feature>
<feature type="transmembrane region" description="Helical" evidence="2">
    <location>
        <begin position="428"/>
        <end position="448"/>
    </location>
</feature>
<dbReference type="AlphaFoldDB" id="A0A9P3FIQ1"/>
<reference evidence="3 4" key="1">
    <citation type="submission" date="2021-01" db="EMBL/GenBank/DDBJ databases">
        <title>Cercospora kikuchii MAFF 305040 whole genome shotgun sequence.</title>
        <authorList>
            <person name="Kashiwa T."/>
            <person name="Suzuki T."/>
        </authorList>
    </citation>
    <scope>NUCLEOTIDE SEQUENCE [LARGE SCALE GENOMIC DNA]</scope>
    <source>
        <strain evidence="3 4">MAFF 305040</strain>
    </source>
</reference>
<sequence>MPYTGGRTYARVDLDDEHASLPVVSASHGQEQGSISNSRAGRQGWDVPSLDITWSVWPTNSFYRNADQRIFPLRHDRLPLCADRRSHIRRPARAARWLVRTGIFALHLLGSVGESIGRVIWIVVQVFIYLLSLTLWTLHYLWIWIVWVAVQGSIHLLSWILWTLHYLWVWIVWTVWVVWPKTILGTIYLALLFTTVLATSILNLGRHGATISFVLNYMALVLAGIVFRQGYEVLFYKSLSFLSLAPSRVRILTRLASPQLDIDMIISVVALFEGRFNLLQAYIVGKVISGCLLVRLCCITCGITRAESHMIPGVGTSMTHLLRAAAVSFFVTSFVADTASVSTDPTAWMSRATAMVHLLAYFTYLAYSTLFAHSLCFWDVDDEEHAGENRALVEMEIPDMVAASIGVVTSAVVACLFGPRMLDALNGVSIPSQTFAGMILIPLIGEIAQIHRLCWLSHHGHEITANMRAIGSCIQTSFLTGPLLVLVGWMVEQPLTLKFDAFKYITFLASIYIVSEVTTSARESSNYLVGAGLVAAYAIQVLACSLYPAAVLDGVP</sequence>
<keyword evidence="4" id="KW-1185">Reference proteome</keyword>
<feature type="transmembrane region" description="Helical" evidence="2">
    <location>
        <begin position="527"/>
        <end position="550"/>
    </location>
</feature>
<dbReference type="PANTHER" id="PTHR31503">
    <property type="entry name" value="VACUOLAR CALCIUM ION TRANSPORTER"/>
    <property type="match status" value="1"/>
</dbReference>
<organism evidence="3 4">
    <name type="scientific">Cercospora kikuchii</name>
    <dbReference type="NCBI Taxonomy" id="84275"/>
    <lineage>
        <taxon>Eukaryota</taxon>
        <taxon>Fungi</taxon>
        <taxon>Dikarya</taxon>
        <taxon>Ascomycota</taxon>
        <taxon>Pezizomycotina</taxon>
        <taxon>Dothideomycetes</taxon>
        <taxon>Dothideomycetidae</taxon>
        <taxon>Mycosphaerellales</taxon>
        <taxon>Mycosphaerellaceae</taxon>
        <taxon>Cercospora</taxon>
    </lineage>
</organism>
<keyword evidence="1" id="KW-0406">Ion transport</keyword>
<dbReference type="PANTHER" id="PTHR31503:SF22">
    <property type="entry name" value="VACUOLAR CALCIUM ION TRANSPORTER"/>
    <property type="match status" value="1"/>
</dbReference>
<feature type="transmembrane region" description="Helical" evidence="2">
    <location>
        <begin position="401"/>
        <end position="422"/>
    </location>
</feature>
<proteinExistence type="predicted"/>
<keyword evidence="2" id="KW-0472">Membrane</keyword>
<dbReference type="GO" id="GO:0006874">
    <property type="term" value="P:intracellular calcium ion homeostasis"/>
    <property type="evidence" value="ECO:0007669"/>
    <property type="project" value="TreeGrafter"/>
</dbReference>
<keyword evidence="2" id="KW-1133">Transmembrane helix</keyword>
<feature type="transmembrane region" description="Helical" evidence="2">
    <location>
        <begin position="159"/>
        <end position="179"/>
    </location>
</feature>
<dbReference type="Proteomes" id="UP000825890">
    <property type="component" value="Unassembled WGS sequence"/>
</dbReference>
<protein>
    <submittedName>
        <fullName evidence="3">Uncharacterized protein</fullName>
    </submittedName>
</protein>
<dbReference type="GO" id="GO:0000329">
    <property type="term" value="C:fungal-type vacuole membrane"/>
    <property type="evidence" value="ECO:0007669"/>
    <property type="project" value="TreeGrafter"/>
</dbReference>
<comment type="caution">
    <text evidence="3">The sequence shown here is derived from an EMBL/GenBank/DDBJ whole genome shotgun (WGS) entry which is preliminary data.</text>
</comment>
<dbReference type="OrthoDB" id="1699231at2759"/>
<evidence type="ECO:0000256" key="1">
    <source>
        <dbReference type="ARBA" id="ARBA00023065"/>
    </source>
</evidence>
<feature type="transmembrane region" description="Helical" evidence="2">
    <location>
        <begin position="321"/>
        <end position="341"/>
    </location>
</feature>
<name>A0A9P3FIQ1_9PEZI</name>
<dbReference type="InterPro" id="IPR004713">
    <property type="entry name" value="CaH_exchang"/>
</dbReference>
<keyword evidence="2" id="KW-0812">Transmembrane</keyword>
<dbReference type="GeneID" id="68297683"/>
<feature type="transmembrane region" description="Helical" evidence="2">
    <location>
        <begin position="469"/>
        <end position="491"/>
    </location>
</feature>
<evidence type="ECO:0000313" key="3">
    <source>
        <dbReference type="EMBL" id="GIZ49068.1"/>
    </source>
</evidence>
<feature type="transmembrane region" description="Helical" evidence="2">
    <location>
        <begin position="185"/>
        <end position="204"/>
    </location>
</feature>
<feature type="transmembrane region" description="Helical" evidence="2">
    <location>
        <begin position="211"/>
        <end position="231"/>
    </location>
</feature>
<dbReference type="EMBL" id="BOLY01000008">
    <property type="protein sequence ID" value="GIZ49068.1"/>
    <property type="molecule type" value="Genomic_DNA"/>
</dbReference>
<dbReference type="RefSeq" id="XP_044663555.1">
    <property type="nucleotide sequence ID" value="XM_044807620.1"/>
</dbReference>